<keyword evidence="1" id="KW-1133">Transmembrane helix</keyword>
<feature type="transmembrane region" description="Helical" evidence="1">
    <location>
        <begin position="21"/>
        <end position="39"/>
    </location>
</feature>
<evidence type="ECO:0000313" key="3">
    <source>
        <dbReference type="EMBL" id="KAH3788566.1"/>
    </source>
</evidence>
<dbReference type="InterPro" id="IPR006342">
    <property type="entry name" value="FkbM_mtfrase"/>
</dbReference>
<name>A0A9D4EZD6_DREPO</name>
<dbReference type="InterPro" id="IPR029063">
    <property type="entry name" value="SAM-dependent_MTases_sf"/>
</dbReference>
<keyword evidence="1" id="KW-0472">Membrane</keyword>
<dbReference type="PANTHER" id="PTHR34009:SF2">
    <property type="entry name" value="PROTEIN STAR"/>
    <property type="match status" value="1"/>
</dbReference>
<dbReference type="PANTHER" id="PTHR34009">
    <property type="entry name" value="PROTEIN STAR"/>
    <property type="match status" value="1"/>
</dbReference>
<evidence type="ECO:0000313" key="4">
    <source>
        <dbReference type="Proteomes" id="UP000828390"/>
    </source>
</evidence>
<organism evidence="3 4">
    <name type="scientific">Dreissena polymorpha</name>
    <name type="common">Zebra mussel</name>
    <name type="synonym">Mytilus polymorpha</name>
    <dbReference type="NCBI Taxonomy" id="45954"/>
    <lineage>
        <taxon>Eukaryota</taxon>
        <taxon>Metazoa</taxon>
        <taxon>Spiralia</taxon>
        <taxon>Lophotrochozoa</taxon>
        <taxon>Mollusca</taxon>
        <taxon>Bivalvia</taxon>
        <taxon>Autobranchia</taxon>
        <taxon>Heteroconchia</taxon>
        <taxon>Euheterodonta</taxon>
        <taxon>Imparidentia</taxon>
        <taxon>Neoheterodontei</taxon>
        <taxon>Myida</taxon>
        <taxon>Dreissenoidea</taxon>
        <taxon>Dreissenidae</taxon>
        <taxon>Dreissena</taxon>
    </lineage>
</organism>
<protein>
    <recommendedName>
        <fullName evidence="2">Methyltransferase FkbM domain-containing protein</fullName>
    </recommendedName>
</protein>
<dbReference type="EMBL" id="JAIWYP010000008">
    <property type="protein sequence ID" value="KAH3788566.1"/>
    <property type="molecule type" value="Genomic_DNA"/>
</dbReference>
<dbReference type="OrthoDB" id="6352234at2759"/>
<dbReference type="GO" id="GO:0031902">
    <property type="term" value="C:late endosome membrane"/>
    <property type="evidence" value="ECO:0007669"/>
    <property type="project" value="TreeGrafter"/>
</dbReference>
<evidence type="ECO:0000259" key="2">
    <source>
        <dbReference type="Pfam" id="PF05050"/>
    </source>
</evidence>
<reference evidence="3" key="1">
    <citation type="journal article" date="2019" name="bioRxiv">
        <title>The Genome of the Zebra Mussel, Dreissena polymorpha: A Resource for Invasive Species Research.</title>
        <authorList>
            <person name="McCartney M.A."/>
            <person name="Auch B."/>
            <person name="Kono T."/>
            <person name="Mallez S."/>
            <person name="Zhang Y."/>
            <person name="Obille A."/>
            <person name="Becker A."/>
            <person name="Abrahante J.E."/>
            <person name="Garbe J."/>
            <person name="Badalamenti J.P."/>
            <person name="Herman A."/>
            <person name="Mangelson H."/>
            <person name="Liachko I."/>
            <person name="Sullivan S."/>
            <person name="Sone E.D."/>
            <person name="Koren S."/>
            <person name="Silverstein K.A.T."/>
            <person name="Beckman K.B."/>
            <person name="Gohl D.M."/>
        </authorList>
    </citation>
    <scope>NUCLEOTIDE SEQUENCE</scope>
    <source>
        <strain evidence="3">Duluth1</strain>
        <tissue evidence="3">Whole animal</tissue>
    </source>
</reference>
<dbReference type="AlphaFoldDB" id="A0A9D4EZD6"/>
<sequence>MRKLKLTGFKVSFTAGMRFSKLSYLIGSAVLISIVYIMYKSQTQPITAANVCTQDPLAHQKSPNLQGSFSAERRSAVHEQSFQPMVIPQERDASFDYKAAMQALNEAKVSHDDPRLIRLIRDYYIEPPSLEPYNLTKPERLDPSSGQAPFIDSRLNFMEGGFYVECGALDGEESSNTLFFEKVRKWNGLLIEADPSNYQDMKSKHRKAFTINACLSIQPYPTMAKFQKALNMGRIVDNSEAKAWVVANRMKPDEVSVQCFPMYSLLLAMNQLEVDFFSLDVEGDELRVLQTIPFDKVDIKMMTIEYIHTVGKERGLKNFVEPKGYDSLLQMSRWDWGVNDIIVRKKGLKHWP</sequence>
<gene>
    <name evidence="3" type="ORF">DPMN_166711</name>
</gene>
<dbReference type="Pfam" id="PF05050">
    <property type="entry name" value="Methyltransf_21"/>
    <property type="match status" value="1"/>
</dbReference>
<keyword evidence="1" id="KW-0812">Transmembrane</keyword>
<dbReference type="InterPro" id="IPR053202">
    <property type="entry name" value="EGF_Rcpt_Signaling_Reg"/>
</dbReference>
<proteinExistence type="predicted"/>
<evidence type="ECO:0000256" key="1">
    <source>
        <dbReference type="SAM" id="Phobius"/>
    </source>
</evidence>
<dbReference type="Gene3D" id="3.40.50.150">
    <property type="entry name" value="Vaccinia Virus protein VP39"/>
    <property type="match status" value="1"/>
</dbReference>
<dbReference type="SUPFAM" id="SSF53335">
    <property type="entry name" value="S-adenosyl-L-methionine-dependent methyltransferases"/>
    <property type="match status" value="1"/>
</dbReference>
<keyword evidence="4" id="KW-1185">Reference proteome</keyword>
<dbReference type="GO" id="GO:0016197">
    <property type="term" value="P:endosomal transport"/>
    <property type="evidence" value="ECO:0007669"/>
    <property type="project" value="TreeGrafter"/>
</dbReference>
<reference evidence="3" key="2">
    <citation type="submission" date="2020-11" db="EMBL/GenBank/DDBJ databases">
        <authorList>
            <person name="McCartney M.A."/>
            <person name="Auch B."/>
            <person name="Kono T."/>
            <person name="Mallez S."/>
            <person name="Becker A."/>
            <person name="Gohl D.M."/>
            <person name="Silverstein K.A.T."/>
            <person name="Koren S."/>
            <person name="Bechman K.B."/>
            <person name="Herman A."/>
            <person name="Abrahante J.E."/>
            <person name="Garbe J."/>
        </authorList>
    </citation>
    <scope>NUCLEOTIDE SEQUENCE</scope>
    <source>
        <strain evidence="3">Duluth1</strain>
        <tissue evidence="3">Whole animal</tissue>
    </source>
</reference>
<accession>A0A9D4EZD6</accession>
<dbReference type="GO" id="GO:0005886">
    <property type="term" value="C:plasma membrane"/>
    <property type="evidence" value="ECO:0007669"/>
    <property type="project" value="TreeGrafter"/>
</dbReference>
<feature type="domain" description="Methyltransferase FkbM" evidence="2">
    <location>
        <begin position="165"/>
        <end position="310"/>
    </location>
</feature>
<comment type="caution">
    <text evidence="3">The sequence shown here is derived from an EMBL/GenBank/DDBJ whole genome shotgun (WGS) entry which is preliminary data.</text>
</comment>
<dbReference type="GO" id="GO:0006888">
    <property type="term" value="P:endoplasmic reticulum to Golgi vesicle-mediated transport"/>
    <property type="evidence" value="ECO:0007669"/>
    <property type="project" value="TreeGrafter"/>
</dbReference>
<dbReference type="Proteomes" id="UP000828390">
    <property type="component" value="Unassembled WGS sequence"/>
</dbReference>
<dbReference type="GO" id="GO:0005794">
    <property type="term" value="C:Golgi apparatus"/>
    <property type="evidence" value="ECO:0007669"/>
    <property type="project" value="TreeGrafter"/>
</dbReference>
<dbReference type="GO" id="GO:0005789">
    <property type="term" value="C:endoplasmic reticulum membrane"/>
    <property type="evidence" value="ECO:0007669"/>
    <property type="project" value="TreeGrafter"/>
</dbReference>